<comment type="function">
    <text evidence="2">Acts on leucine, isoleucine and valine.</text>
</comment>
<evidence type="ECO:0000256" key="10">
    <source>
        <dbReference type="ARBA" id="ARBA00022679"/>
    </source>
</evidence>
<dbReference type="InterPro" id="IPR001544">
    <property type="entry name" value="Aminotrans_IV"/>
</dbReference>
<dbReference type="InterPro" id="IPR005786">
    <property type="entry name" value="B_amino_transII"/>
</dbReference>
<evidence type="ECO:0000256" key="17">
    <source>
        <dbReference type="RuleBase" id="RU004517"/>
    </source>
</evidence>
<dbReference type="Proteomes" id="UP000665025">
    <property type="component" value="Chromosome 1"/>
</dbReference>
<dbReference type="PANTHER" id="PTHR42825">
    <property type="entry name" value="AMINO ACID AMINOTRANSFERASE"/>
    <property type="match status" value="1"/>
</dbReference>
<dbReference type="Gene3D" id="3.20.10.10">
    <property type="entry name" value="D-amino Acid Aminotransferase, subunit A, domain 2"/>
    <property type="match status" value="1"/>
</dbReference>
<evidence type="ECO:0000256" key="15">
    <source>
        <dbReference type="RuleBase" id="RU004106"/>
    </source>
</evidence>
<comment type="catalytic activity">
    <reaction evidence="14 17">
        <text>L-leucine + 2-oxoglutarate = 4-methyl-2-oxopentanoate + L-glutamate</text>
        <dbReference type="Rhea" id="RHEA:18321"/>
        <dbReference type="ChEBI" id="CHEBI:16810"/>
        <dbReference type="ChEBI" id="CHEBI:17865"/>
        <dbReference type="ChEBI" id="CHEBI:29985"/>
        <dbReference type="ChEBI" id="CHEBI:57427"/>
        <dbReference type="EC" id="2.6.1.42"/>
    </reaction>
</comment>
<evidence type="ECO:0000256" key="13">
    <source>
        <dbReference type="ARBA" id="ARBA00048798"/>
    </source>
</evidence>
<dbReference type="PANTHER" id="PTHR42825:SF7">
    <property type="entry name" value="BRANCHED-CHAIN-AMINO-ACID AMINOTRANSFERASE"/>
    <property type="match status" value="1"/>
</dbReference>
<keyword evidence="17" id="KW-0100">Branched-chain amino acid biosynthesis</keyword>
<comment type="catalytic activity">
    <reaction evidence="12 17">
        <text>L-valine + 2-oxoglutarate = 3-methyl-2-oxobutanoate + L-glutamate</text>
        <dbReference type="Rhea" id="RHEA:24813"/>
        <dbReference type="ChEBI" id="CHEBI:11851"/>
        <dbReference type="ChEBI" id="CHEBI:16810"/>
        <dbReference type="ChEBI" id="CHEBI:29985"/>
        <dbReference type="ChEBI" id="CHEBI:57762"/>
        <dbReference type="EC" id="2.6.1.42"/>
    </reaction>
</comment>
<comment type="similarity">
    <text evidence="6 15">Belongs to the class-IV pyridoxal-phosphate-dependent aminotransferase family.</text>
</comment>
<dbReference type="Gene3D" id="3.30.470.10">
    <property type="match status" value="1"/>
</dbReference>
<evidence type="ECO:0000256" key="6">
    <source>
        <dbReference type="ARBA" id="ARBA00009320"/>
    </source>
</evidence>
<evidence type="ECO:0000256" key="14">
    <source>
        <dbReference type="ARBA" id="ARBA00049229"/>
    </source>
</evidence>
<dbReference type="NCBIfam" id="NF009897">
    <property type="entry name" value="PRK13357.1"/>
    <property type="match status" value="1"/>
</dbReference>
<dbReference type="InterPro" id="IPR033939">
    <property type="entry name" value="BCAT_family"/>
</dbReference>
<keyword evidence="11 16" id="KW-0663">Pyridoxal phosphate</keyword>
<dbReference type="EC" id="2.6.1.42" evidence="7 17"/>
<comment type="pathway">
    <text evidence="4 18">Amino-acid biosynthesis; L-valine biosynthesis; L-valine from pyruvate: step 4/4.</text>
</comment>
<keyword evidence="10 17" id="KW-0808">Transferase</keyword>
<evidence type="ECO:0000313" key="19">
    <source>
        <dbReference type="EMBL" id="QTL36666.1"/>
    </source>
</evidence>
<dbReference type="Pfam" id="PF01063">
    <property type="entry name" value="Aminotran_4"/>
    <property type="match status" value="1"/>
</dbReference>
<evidence type="ECO:0000256" key="16">
    <source>
        <dbReference type="RuleBase" id="RU004516"/>
    </source>
</evidence>
<dbReference type="PIRSF" id="PIRSF006468">
    <property type="entry name" value="BCAT1"/>
    <property type="match status" value="1"/>
</dbReference>
<evidence type="ECO:0000256" key="5">
    <source>
        <dbReference type="ARBA" id="ARBA00005072"/>
    </source>
</evidence>
<comment type="cofactor">
    <cofactor evidence="1 16">
        <name>pyridoxal 5'-phosphate</name>
        <dbReference type="ChEBI" id="CHEBI:597326"/>
    </cofactor>
</comment>
<keyword evidence="17" id="KW-0028">Amino-acid biosynthesis</keyword>
<evidence type="ECO:0000256" key="7">
    <source>
        <dbReference type="ARBA" id="ARBA00013053"/>
    </source>
</evidence>
<proteinExistence type="inferred from homology"/>
<dbReference type="GO" id="GO:0004084">
    <property type="term" value="F:branched-chain-amino-acid transaminase activity"/>
    <property type="evidence" value="ECO:0007669"/>
    <property type="project" value="UniProtKB-EC"/>
</dbReference>
<comment type="catalytic activity">
    <reaction evidence="13 17">
        <text>L-isoleucine + 2-oxoglutarate = (S)-3-methyl-2-oxopentanoate + L-glutamate</text>
        <dbReference type="Rhea" id="RHEA:24801"/>
        <dbReference type="ChEBI" id="CHEBI:16810"/>
        <dbReference type="ChEBI" id="CHEBI:29985"/>
        <dbReference type="ChEBI" id="CHEBI:35146"/>
        <dbReference type="ChEBI" id="CHEBI:58045"/>
        <dbReference type="EC" id="2.6.1.42"/>
    </reaction>
</comment>
<organism evidence="19 20">
    <name type="scientific">Pseudoalteromonas viridis</name>
    <dbReference type="NCBI Taxonomy" id="339617"/>
    <lineage>
        <taxon>Bacteria</taxon>
        <taxon>Pseudomonadati</taxon>
        <taxon>Pseudomonadota</taxon>
        <taxon>Gammaproteobacteria</taxon>
        <taxon>Alteromonadales</taxon>
        <taxon>Pseudoalteromonadaceae</taxon>
        <taxon>Pseudoalteromonas</taxon>
    </lineage>
</organism>
<dbReference type="RefSeq" id="WP_209053151.1">
    <property type="nucleotide sequence ID" value="NZ_CP072425.1"/>
</dbReference>
<dbReference type="InterPro" id="IPR043132">
    <property type="entry name" value="BCAT-like_C"/>
</dbReference>
<evidence type="ECO:0000256" key="8">
    <source>
        <dbReference type="ARBA" id="ARBA00018179"/>
    </source>
</evidence>
<keyword evidence="20" id="KW-1185">Reference proteome</keyword>
<name>A0ABX7V709_9GAMM</name>
<evidence type="ECO:0000256" key="12">
    <source>
        <dbReference type="ARBA" id="ARBA00048212"/>
    </source>
</evidence>
<keyword evidence="9 17" id="KW-0032">Aminotransferase</keyword>
<dbReference type="SUPFAM" id="SSF56752">
    <property type="entry name" value="D-aminoacid aminotransferase-like PLP-dependent enzymes"/>
    <property type="match status" value="1"/>
</dbReference>
<evidence type="ECO:0000256" key="4">
    <source>
        <dbReference type="ARBA" id="ARBA00004931"/>
    </source>
</evidence>
<comment type="pathway">
    <text evidence="5 18">Amino-acid biosynthesis; L-leucine biosynthesis; L-leucine from 3-methyl-2-oxobutanoate: step 4/4.</text>
</comment>
<dbReference type="InterPro" id="IPR043131">
    <property type="entry name" value="BCAT-like_N"/>
</dbReference>
<evidence type="ECO:0000256" key="18">
    <source>
        <dbReference type="RuleBase" id="RU004519"/>
    </source>
</evidence>
<sequence length="354" mass="39623">MSLRFTFKPETEQQLTTFELPDEIGFCKYTVPIMAVAHYRDGIWQDAQITDFAPLQISPDCLGLHYGQVIFEGMKAFYDSADHCAVCFRWQQHWARLNESAKRLAMPEVPQPLFQQLLFTLVAKSQSYLPTGVGDALYLRPLMFASGNGLGFGKNDSFTLIIIAAPTAQYFNAPLNVYVEREYRRACEGGVGGAKMAGNYGATYLASQKAQQHGCQQTLWLDAKEGRYIEEFSAMNFFAVFDNEIVTPRLTGTILPGVTRDSVIEIAKKLDIQICERAVSIEELTEQIQSGNCQEVFACGTGATLIPVASLNDGSSVYELGEWKFTQKLKDALQTIQHGQGDKHFDSWITRIQF</sequence>
<reference evidence="19 20" key="1">
    <citation type="submission" date="2021-03" db="EMBL/GenBank/DDBJ databases">
        <title>Complete Genome of Pseudoalteromonas viridis Strain BBR56, a new biocontrol bacterial candidate.</title>
        <authorList>
            <person name="Handayani D.P."/>
            <person name="Isnansetyo A."/>
            <person name="Istiqomah I."/>
            <person name="Jumina J."/>
        </authorList>
    </citation>
    <scope>NUCLEOTIDE SEQUENCE [LARGE SCALE GENOMIC DNA]</scope>
    <source>
        <strain evidence="19 20">BBR56</strain>
    </source>
</reference>
<gene>
    <name evidence="19" type="ORF">J5X90_06440</name>
</gene>
<evidence type="ECO:0000256" key="1">
    <source>
        <dbReference type="ARBA" id="ARBA00001933"/>
    </source>
</evidence>
<accession>A0ABX7V709</accession>
<dbReference type="NCBIfam" id="TIGR01123">
    <property type="entry name" value="ilvE_II"/>
    <property type="match status" value="1"/>
</dbReference>
<dbReference type="PROSITE" id="PS00770">
    <property type="entry name" value="AA_TRANSFER_CLASS_4"/>
    <property type="match status" value="1"/>
</dbReference>
<evidence type="ECO:0000256" key="3">
    <source>
        <dbReference type="ARBA" id="ARBA00004824"/>
    </source>
</evidence>
<evidence type="ECO:0000256" key="2">
    <source>
        <dbReference type="ARBA" id="ARBA00003109"/>
    </source>
</evidence>
<evidence type="ECO:0000256" key="11">
    <source>
        <dbReference type="ARBA" id="ARBA00022898"/>
    </source>
</evidence>
<protein>
    <recommendedName>
        <fullName evidence="8 17">Branched-chain-amino-acid aminotransferase</fullName>
        <ecNumber evidence="7 17">2.6.1.42</ecNumber>
    </recommendedName>
</protein>
<evidence type="ECO:0000256" key="9">
    <source>
        <dbReference type="ARBA" id="ARBA00022576"/>
    </source>
</evidence>
<dbReference type="InterPro" id="IPR018300">
    <property type="entry name" value="Aminotrans_IV_CS"/>
</dbReference>
<dbReference type="EMBL" id="CP072425">
    <property type="protein sequence ID" value="QTL36666.1"/>
    <property type="molecule type" value="Genomic_DNA"/>
</dbReference>
<dbReference type="CDD" id="cd01557">
    <property type="entry name" value="BCAT_beta_family"/>
    <property type="match status" value="1"/>
</dbReference>
<evidence type="ECO:0000313" key="20">
    <source>
        <dbReference type="Proteomes" id="UP000665025"/>
    </source>
</evidence>
<comment type="pathway">
    <text evidence="3 18">Amino-acid biosynthesis; L-isoleucine biosynthesis; L-isoleucine from 2-oxobutanoate: step 4/4.</text>
</comment>
<dbReference type="InterPro" id="IPR036038">
    <property type="entry name" value="Aminotransferase-like"/>
</dbReference>